<proteinExistence type="inferred from homology"/>
<dbReference type="EMBL" id="JAIULA010000005">
    <property type="protein sequence ID" value="MCP0886426.1"/>
    <property type="molecule type" value="Genomic_DNA"/>
</dbReference>
<dbReference type="Pfam" id="PF01029">
    <property type="entry name" value="NusB"/>
    <property type="match status" value="1"/>
</dbReference>
<evidence type="ECO:0000313" key="8">
    <source>
        <dbReference type="EMBL" id="MCP0886426.1"/>
    </source>
</evidence>
<keyword evidence="9" id="KW-1185">Reference proteome</keyword>
<evidence type="ECO:0000256" key="2">
    <source>
        <dbReference type="ARBA" id="ARBA00022814"/>
    </source>
</evidence>
<dbReference type="InterPro" id="IPR011605">
    <property type="entry name" value="NusB_fam"/>
</dbReference>
<evidence type="ECO:0000256" key="5">
    <source>
        <dbReference type="ARBA" id="ARBA00023163"/>
    </source>
</evidence>
<dbReference type="InterPro" id="IPR006027">
    <property type="entry name" value="NusB_RsmB_TIM44"/>
</dbReference>
<evidence type="ECO:0000313" key="9">
    <source>
        <dbReference type="Proteomes" id="UP001139006"/>
    </source>
</evidence>
<comment type="similarity">
    <text evidence="1 6">Belongs to the NusB family.</text>
</comment>
<dbReference type="PANTHER" id="PTHR11078">
    <property type="entry name" value="N UTILIZATION SUBSTANCE PROTEIN B-RELATED"/>
    <property type="match status" value="1"/>
</dbReference>
<comment type="function">
    <text evidence="6">Involved in transcription antitermination. Required for transcription of ribosomal RNA (rRNA) genes. Binds specifically to the boxA antiterminator sequence of the ribosomal RNA (rrn) operons.</text>
</comment>
<sequence>MSITRHEVRILAFQTLFALNSNPEADPSEIYTQLIEETSTQPKIPAYLEQLVSGVSNNRVEIDEVIAQYLKKNWAINRLNKTDLLILRLAVYEIKWMPETPDKVALDEALQLAKEFSDDKSRRFINGVLSNLVEKNN</sequence>
<reference evidence="8 9" key="1">
    <citation type="journal article" date="2023" name="Int. J. Syst. Evol. Microbiol.">
        <title>Ligilactobacillus ubinensis sp. nov., a novel species isolated from the wild ferment of a durian fruit (Durio zibethinus).</title>
        <authorList>
            <person name="Heng Y.C."/>
            <person name="Menon N."/>
            <person name="Chen B."/>
            <person name="Loo B.Z.L."/>
            <person name="Wong G.W.J."/>
            <person name="Lim A.C.H."/>
            <person name="Silvaraju S."/>
            <person name="Kittelmann S."/>
        </authorList>
    </citation>
    <scope>NUCLEOTIDE SEQUENCE [LARGE SCALE GENOMIC DNA]</scope>
    <source>
        <strain evidence="8 9">WILCCON 0076</strain>
    </source>
</reference>
<dbReference type="Gene3D" id="1.10.940.10">
    <property type="entry name" value="NusB-like"/>
    <property type="match status" value="1"/>
</dbReference>
<dbReference type="GO" id="GO:0006353">
    <property type="term" value="P:DNA-templated transcription termination"/>
    <property type="evidence" value="ECO:0007669"/>
    <property type="project" value="UniProtKB-UniRule"/>
</dbReference>
<dbReference type="NCBIfam" id="NF001223">
    <property type="entry name" value="PRK00202.1-1"/>
    <property type="match status" value="1"/>
</dbReference>
<dbReference type="SUPFAM" id="SSF48013">
    <property type="entry name" value="NusB-like"/>
    <property type="match status" value="1"/>
</dbReference>
<dbReference type="GO" id="GO:0031564">
    <property type="term" value="P:transcription antitermination"/>
    <property type="evidence" value="ECO:0007669"/>
    <property type="project" value="UniProtKB-KW"/>
</dbReference>
<comment type="caution">
    <text evidence="8">The sequence shown here is derived from an EMBL/GenBank/DDBJ whole genome shotgun (WGS) entry which is preliminary data.</text>
</comment>
<gene>
    <name evidence="6 8" type="primary">nusB</name>
    <name evidence="8" type="ORF">LB941_03625</name>
</gene>
<accession>A0A9X2JLT6</accession>
<keyword evidence="4 6" id="KW-0805">Transcription regulation</keyword>
<evidence type="ECO:0000256" key="4">
    <source>
        <dbReference type="ARBA" id="ARBA00023015"/>
    </source>
</evidence>
<dbReference type="NCBIfam" id="TIGR01951">
    <property type="entry name" value="nusB"/>
    <property type="match status" value="1"/>
</dbReference>
<dbReference type="PANTHER" id="PTHR11078:SF3">
    <property type="entry name" value="ANTITERMINATION NUSB DOMAIN-CONTAINING PROTEIN"/>
    <property type="match status" value="1"/>
</dbReference>
<dbReference type="GO" id="GO:0005829">
    <property type="term" value="C:cytosol"/>
    <property type="evidence" value="ECO:0007669"/>
    <property type="project" value="TreeGrafter"/>
</dbReference>
<dbReference type="HAMAP" id="MF_00073">
    <property type="entry name" value="NusB"/>
    <property type="match status" value="1"/>
</dbReference>
<dbReference type="RefSeq" id="WP_253359554.1">
    <property type="nucleotide sequence ID" value="NZ_JAIULA010000005.1"/>
</dbReference>
<evidence type="ECO:0000259" key="7">
    <source>
        <dbReference type="Pfam" id="PF01029"/>
    </source>
</evidence>
<organism evidence="8 9">
    <name type="scientific">Ligilactobacillus ubinensis</name>
    <dbReference type="NCBI Taxonomy" id="2876789"/>
    <lineage>
        <taxon>Bacteria</taxon>
        <taxon>Bacillati</taxon>
        <taxon>Bacillota</taxon>
        <taxon>Bacilli</taxon>
        <taxon>Lactobacillales</taxon>
        <taxon>Lactobacillaceae</taxon>
        <taxon>Ligilactobacillus</taxon>
    </lineage>
</organism>
<dbReference type="GO" id="GO:0003723">
    <property type="term" value="F:RNA binding"/>
    <property type="evidence" value="ECO:0007669"/>
    <property type="project" value="UniProtKB-UniRule"/>
</dbReference>
<keyword evidence="2 6" id="KW-0889">Transcription antitermination</keyword>
<dbReference type="Proteomes" id="UP001139006">
    <property type="component" value="Unassembled WGS sequence"/>
</dbReference>
<protein>
    <recommendedName>
        <fullName evidence="6">Transcription antitermination protein NusB</fullName>
    </recommendedName>
    <alternativeName>
        <fullName evidence="6">Antitermination factor NusB</fullName>
    </alternativeName>
</protein>
<evidence type="ECO:0000256" key="1">
    <source>
        <dbReference type="ARBA" id="ARBA00005952"/>
    </source>
</evidence>
<dbReference type="AlphaFoldDB" id="A0A9X2JLT6"/>
<evidence type="ECO:0000256" key="6">
    <source>
        <dbReference type="HAMAP-Rule" id="MF_00073"/>
    </source>
</evidence>
<keyword evidence="3 6" id="KW-0694">RNA-binding</keyword>
<keyword evidence="5 6" id="KW-0804">Transcription</keyword>
<name>A0A9X2JLT6_9LACO</name>
<feature type="domain" description="NusB/RsmB/TIM44" evidence="7">
    <location>
        <begin position="7"/>
        <end position="133"/>
    </location>
</feature>
<dbReference type="InterPro" id="IPR035926">
    <property type="entry name" value="NusB-like_sf"/>
</dbReference>
<evidence type="ECO:0000256" key="3">
    <source>
        <dbReference type="ARBA" id="ARBA00022884"/>
    </source>
</evidence>